<protein>
    <submittedName>
        <fullName evidence="4">Spore germination protein</fullName>
    </submittedName>
</protein>
<dbReference type="RefSeq" id="WP_169298325.1">
    <property type="nucleotide sequence ID" value="NZ_JABBNI010000025.1"/>
</dbReference>
<comment type="similarity">
    <text evidence="1">Belongs to the GerABKA family.</text>
</comment>
<keyword evidence="3" id="KW-0812">Transmembrane</keyword>
<sequence length="522" mass="58941">MKFFKSESTNKINEDNSSIVISKDINENISRIKVDFGGSSDFKIDYFKFDNNADFICATICIKSLTDKVIMNSLSLELSKLKLKYLNSKFNIEFDTLINYFSGIRDLEEDNDYETLYIELLLGNTVFLVDGYDKFFSIRTNTDEGRAVQEPTSQTIIRGPKDSFTEKLSANILLIRKRIKNKKLKMENLFLGSVTKTAVSVMYIDEIAKDDIVQEIKNRLNKIEIDAVLESGYIEELIKDDKYSIFPTFLNSEKPDSVAAALLEGKVAILVEGTPYVLTAPAIMFEFFQSSEDYYHHYIISSMMRFIRFIAFLLTLLTPATYIAITTFHQEMLPTPLLISIAAQREGVPFPVFIETLSMEFVFEIIREAGIRMPRAVGSAISIVGALVLGQAAVEAGIISASIVIVVSITAISSFAIPNYEMSNAIRAIRFILMFLSALLGLYGVFIGLIILVLHLCKIKSITVPYLTPIAPRVKNSNKDTFFRFPLWKMKHRLTCISATSALRVREKDPVSSSQKKKPELR</sequence>
<dbReference type="AlphaFoldDB" id="A0A7Y0EHZ6"/>
<keyword evidence="2 3" id="KW-0472">Membrane</keyword>
<evidence type="ECO:0000313" key="4">
    <source>
        <dbReference type="EMBL" id="NMM63741.1"/>
    </source>
</evidence>
<gene>
    <name evidence="4" type="ORF">HBE96_13875</name>
</gene>
<evidence type="ECO:0000313" key="5">
    <source>
        <dbReference type="Proteomes" id="UP000537131"/>
    </source>
</evidence>
<dbReference type="Pfam" id="PF03323">
    <property type="entry name" value="GerA"/>
    <property type="match status" value="1"/>
</dbReference>
<keyword evidence="3" id="KW-1133">Transmembrane helix</keyword>
<dbReference type="GO" id="GO:0009847">
    <property type="term" value="P:spore germination"/>
    <property type="evidence" value="ECO:0007669"/>
    <property type="project" value="InterPro"/>
</dbReference>
<dbReference type="PANTHER" id="PTHR22550:SF5">
    <property type="entry name" value="LEUCINE ZIPPER PROTEIN 4"/>
    <property type="match status" value="1"/>
</dbReference>
<feature type="transmembrane region" description="Helical" evidence="3">
    <location>
        <begin position="432"/>
        <end position="456"/>
    </location>
</feature>
<dbReference type="Proteomes" id="UP000537131">
    <property type="component" value="Unassembled WGS sequence"/>
</dbReference>
<proteinExistence type="inferred from homology"/>
<evidence type="ECO:0000256" key="2">
    <source>
        <dbReference type="ARBA" id="ARBA00023136"/>
    </source>
</evidence>
<reference evidence="4 5" key="2">
    <citation type="submission" date="2020-06" db="EMBL/GenBank/DDBJ databases">
        <title>Complete Genome Sequence of Clostridium muelleri sp. nov. P21T, an Acid-Alcohol Producing Acetogen Isolated from Old Hay.</title>
        <authorList>
            <person name="Duncan K.E."/>
            <person name="Tanner R.S."/>
        </authorList>
    </citation>
    <scope>NUCLEOTIDE SEQUENCE [LARGE SCALE GENOMIC DNA]</scope>
    <source>
        <strain evidence="4 5">P21</strain>
    </source>
</reference>
<name>A0A7Y0EHZ6_9CLOT</name>
<organism evidence="4 5">
    <name type="scientific">Clostridium muellerianum</name>
    <dbReference type="NCBI Taxonomy" id="2716538"/>
    <lineage>
        <taxon>Bacteria</taxon>
        <taxon>Bacillati</taxon>
        <taxon>Bacillota</taxon>
        <taxon>Clostridia</taxon>
        <taxon>Eubacteriales</taxon>
        <taxon>Clostridiaceae</taxon>
        <taxon>Clostridium</taxon>
    </lineage>
</organism>
<dbReference type="InterPro" id="IPR004995">
    <property type="entry name" value="Spore_Ger"/>
</dbReference>
<dbReference type="PIRSF" id="PIRSF005690">
    <property type="entry name" value="GerBA"/>
    <property type="match status" value="1"/>
</dbReference>
<dbReference type="PANTHER" id="PTHR22550">
    <property type="entry name" value="SPORE GERMINATION PROTEIN"/>
    <property type="match status" value="1"/>
</dbReference>
<accession>A0A7Y0EHZ6</accession>
<dbReference type="EMBL" id="JABBNI010000025">
    <property type="protein sequence ID" value="NMM63741.1"/>
    <property type="molecule type" value="Genomic_DNA"/>
</dbReference>
<feature type="transmembrane region" description="Helical" evidence="3">
    <location>
        <begin position="306"/>
        <end position="328"/>
    </location>
</feature>
<feature type="transmembrane region" description="Helical" evidence="3">
    <location>
        <begin position="398"/>
        <end position="420"/>
    </location>
</feature>
<evidence type="ECO:0000256" key="3">
    <source>
        <dbReference type="SAM" id="Phobius"/>
    </source>
</evidence>
<keyword evidence="5" id="KW-1185">Reference proteome</keyword>
<evidence type="ECO:0000256" key="1">
    <source>
        <dbReference type="ARBA" id="ARBA00005278"/>
    </source>
</evidence>
<comment type="caution">
    <text evidence="4">The sequence shown here is derived from an EMBL/GenBank/DDBJ whole genome shotgun (WGS) entry which is preliminary data.</text>
</comment>
<dbReference type="GO" id="GO:0016020">
    <property type="term" value="C:membrane"/>
    <property type="evidence" value="ECO:0007669"/>
    <property type="project" value="InterPro"/>
</dbReference>
<dbReference type="InterPro" id="IPR050768">
    <property type="entry name" value="UPF0353/GerABKA_families"/>
</dbReference>
<reference evidence="4 5" key="1">
    <citation type="submission" date="2020-04" db="EMBL/GenBank/DDBJ databases">
        <authorList>
            <person name="Doyle D.A."/>
        </authorList>
    </citation>
    <scope>NUCLEOTIDE SEQUENCE [LARGE SCALE GENOMIC DNA]</scope>
    <source>
        <strain evidence="4 5">P21</strain>
    </source>
</reference>